<gene>
    <name evidence="2" type="ORF">GK108_16525</name>
</gene>
<dbReference type="Pfam" id="PF03583">
    <property type="entry name" value="LIP"/>
    <property type="match status" value="1"/>
</dbReference>
<dbReference type="RefSeq" id="WP_163950738.1">
    <property type="nucleotide sequence ID" value="NZ_JAAFZH010000007.1"/>
</dbReference>
<dbReference type="AlphaFoldDB" id="A0A6L9LDD5"/>
<evidence type="ECO:0000256" key="1">
    <source>
        <dbReference type="SAM" id="SignalP"/>
    </source>
</evidence>
<dbReference type="PANTHER" id="PTHR34853:SF1">
    <property type="entry name" value="LIPASE 5"/>
    <property type="match status" value="1"/>
</dbReference>
<sequence>MRNSLFIALIASVSFLFTTCSTPQLPPKPVLLSSTQIVFYGNSLLQGIVTSNDSLLYQPADYQISINRITYQTTLSDGTTVTASGIVYVPSQLNSPNKKYPLLSFQHPTAFSNAETPSGTDFSKVIFSYPLFLATHGYIVACPDYIGYGAADQIPHNYEHRQTLAQVTVDMLLATKTFLTQKGINSTGQLFMAGYSEGGFASMAAQKLAEERYKDDLPVTAASCGAGPYAMPAFFKYVTQTSTVGGIANYIYAWETLSYNRIYGLNKPVSYYFKAPYAAQIEQSLDNARTITTSFDQVCTDQFRADIQNPSSPFGKALADNDLTGWQTQTPTRLIHSQEDEIIPFLTSQQTYASLRQRGSSQLTLVALPTGMHVPTEVLFVRRTLDWFEQIKKTTY</sequence>
<dbReference type="Gene3D" id="1.10.260.160">
    <property type="match status" value="1"/>
</dbReference>
<evidence type="ECO:0000313" key="2">
    <source>
        <dbReference type="EMBL" id="NDU96488.1"/>
    </source>
</evidence>
<accession>A0A6L9LDD5</accession>
<dbReference type="GO" id="GO:0016042">
    <property type="term" value="P:lipid catabolic process"/>
    <property type="evidence" value="ECO:0007669"/>
    <property type="project" value="InterPro"/>
</dbReference>
<dbReference type="Proteomes" id="UP000474175">
    <property type="component" value="Unassembled WGS sequence"/>
</dbReference>
<dbReference type="PIRSF" id="PIRSF029171">
    <property type="entry name" value="Esterase_LipA"/>
    <property type="match status" value="1"/>
</dbReference>
<dbReference type="InterPro" id="IPR005152">
    <property type="entry name" value="Lipase_secreted"/>
</dbReference>
<dbReference type="SUPFAM" id="SSF53474">
    <property type="entry name" value="alpha/beta-Hydrolases"/>
    <property type="match status" value="1"/>
</dbReference>
<protein>
    <submittedName>
        <fullName evidence="2">Alpha/beta fold hydrolase</fullName>
    </submittedName>
</protein>
<reference evidence="2 3" key="1">
    <citation type="submission" date="2020-02" db="EMBL/GenBank/DDBJ databases">
        <title>Draft genome sequence of two Spirosoma agri KCTC 52727 and Spirosoma terrae KCTC 52035.</title>
        <authorList>
            <person name="Rojas J."/>
            <person name="Ambika Manirajan B."/>
            <person name="Suarez C."/>
            <person name="Ratering S."/>
            <person name="Schnell S."/>
        </authorList>
    </citation>
    <scope>NUCLEOTIDE SEQUENCE [LARGE SCALE GENOMIC DNA]</scope>
    <source>
        <strain evidence="2 3">KCTC 52035</strain>
    </source>
</reference>
<proteinExistence type="predicted"/>
<dbReference type="PANTHER" id="PTHR34853">
    <property type="match status" value="1"/>
</dbReference>
<dbReference type="GO" id="GO:0004806">
    <property type="term" value="F:triacylglycerol lipase activity"/>
    <property type="evidence" value="ECO:0007669"/>
    <property type="project" value="InterPro"/>
</dbReference>
<evidence type="ECO:0000313" key="3">
    <source>
        <dbReference type="Proteomes" id="UP000474175"/>
    </source>
</evidence>
<keyword evidence="2" id="KW-0378">Hydrolase</keyword>
<organism evidence="2 3">
    <name type="scientific">Spirosoma terrae</name>
    <dbReference type="NCBI Taxonomy" id="1968276"/>
    <lineage>
        <taxon>Bacteria</taxon>
        <taxon>Pseudomonadati</taxon>
        <taxon>Bacteroidota</taxon>
        <taxon>Cytophagia</taxon>
        <taxon>Cytophagales</taxon>
        <taxon>Cytophagaceae</taxon>
        <taxon>Spirosoma</taxon>
    </lineage>
</organism>
<name>A0A6L9LDD5_9BACT</name>
<keyword evidence="1" id="KW-0732">Signal</keyword>
<keyword evidence="3" id="KW-1185">Reference proteome</keyword>
<dbReference type="EMBL" id="JAAFZH010000007">
    <property type="protein sequence ID" value="NDU96488.1"/>
    <property type="molecule type" value="Genomic_DNA"/>
</dbReference>
<dbReference type="Gene3D" id="3.40.50.1820">
    <property type="entry name" value="alpha/beta hydrolase"/>
    <property type="match status" value="1"/>
</dbReference>
<dbReference type="InterPro" id="IPR029058">
    <property type="entry name" value="AB_hydrolase_fold"/>
</dbReference>
<feature type="chain" id="PRO_5026879991" evidence="1">
    <location>
        <begin position="24"/>
        <end position="396"/>
    </location>
</feature>
<feature type="signal peptide" evidence="1">
    <location>
        <begin position="1"/>
        <end position="23"/>
    </location>
</feature>
<comment type="caution">
    <text evidence="2">The sequence shown here is derived from an EMBL/GenBank/DDBJ whole genome shotgun (WGS) entry which is preliminary data.</text>
</comment>